<proteinExistence type="inferred from homology"/>
<evidence type="ECO:0000259" key="14">
    <source>
        <dbReference type="Pfam" id="PF17900"/>
    </source>
</evidence>
<keyword evidence="6" id="KW-0031">Aminopeptidase</keyword>
<keyword evidence="8" id="KW-0479">Metal-binding</keyword>
<evidence type="ECO:0000256" key="10">
    <source>
        <dbReference type="ARBA" id="ARBA00022833"/>
    </source>
</evidence>
<dbReference type="Pfam" id="PF01433">
    <property type="entry name" value="Peptidase_M1"/>
    <property type="match status" value="1"/>
</dbReference>
<keyword evidence="7" id="KW-0645">Protease</keyword>
<evidence type="ECO:0000256" key="2">
    <source>
        <dbReference type="ARBA" id="ARBA00001947"/>
    </source>
</evidence>
<gene>
    <name evidence="15" type="ORF">K1I41_08905</name>
</gene>
<evidence type="ECO:0000313" key="16">
    <source>
        <dbReference type="Proteomes" id="UP000825381"/>
    </source>
</evidence>
<dbReference type="InterPro" id="IPR050344">
    <property type="entry name" value="Peptidase_M1_aminopeptidases"/>
</dbReference>
<dbReference type="PANTHER" id="PTHR11533:SF174">
    <property type="entry name" value="PUROMYCIN-SENSITIVE AMINOPEPTIDASE-RELATED"/>
    <property type="match status" value="1"/>
</dbReference>
<dbReference type="Gene3D" id="1.10.390.10">
    <property type="entry name" value="Neutral Protease Domain 2"/>
    <property type="match status" value="1"/>
</dbReference>
<evidence type="ECO:0000256" key="7">
    <source>
        <dbReference type="ARBA" id="ARBA00022670"/>
    </source>
</evidence>
<evidence type="ECO:0000256" key="5">
    <source>
        <dbReference type="ARBA" id="ARBA00015611"/>
    </source>
</evidence>
<dbReference type="InterPro" id="IPR045357">
    <property type="entry name" value="Aminopeptidase_N-like_N"/>
</dbReference>
<feature type="domain" description="Aminopeptidase N-like N-terminal" evidence="14">
    <location>
        <begin position="32"/>
        <end position="210"/>
    </location>
</feature>
<comment type="catalytic activity">
    <reaction evidence="1">
        <text>Release of an N-terminal amino acid, Xaa-|-Yaa- from a peptide, amide or arylamide. Xaa is preferably Ala, but may be most amino acids including Pro (slow action). When a terminal hydrophobic residue is followed by a prolyl residue, the two may be released as an intact Xaa-Pro dipeptide.</text>
        <dbReference type="EC" id="3.4.11.2"/>
    </reaction>
</comment>
<dbReference type="InterPro" id="IPR001930">
    <property type="entry name" value="Peptidase_M1"/>
</dbReference>
<evidence type="ECO:0000256" key="1">
    <source>
        <dbReference type="ARBA" id="ARBA00000098"/>
    </source>
</evidence>
<dbReference type="PRINTS" id="PR00756">
    <property type="entry name" value="ALADIPTASE"/>
</dbReference>
<dbReference type="RefSeq" id="WP_220640008.1">
    <property type="nucleotide sequence ID" value="NZ_CP080429.1"/>
</dbReference>
<dbReference type="SUPFAM" id="SSF63737">
    <property type="entry name" value="Leukotriene A4 hydrolase N-terminal domain"/>
    <property type="match status" value="1"/>
</dbReference>
<keyword evidence="10" id="KW-0862">Zinc</keyword>
<keyword evidence="9" id="KW-0378">Hydrolase</keyword>
<evidence type="ECO:0000313" key="15">
    <source>
        <dbReference type="EMBL" id="QYJ67663.1"/>
    </source>
</evidence>
<evidence type="ECO:0000256" key="12">
    <source>
        <dbReference type="SAM" id="SignalP"/>
    </source>
</evidence>
<dbReference type="Gene3D" id="2.60.40.1730">
    <property type="entry name" value="tricorn interacting facor f3 domain"/>
    <property type="match status" value="1"/>
</dbReference>
<dbReference type="InterPro" id="IPR042097">
    <property type="entry name" value="Aminopeptidase_N-like_N_sf"/>
</dbReference>
<evidence type="ECO:0000256" key="8">
    <source>
        <dbReference type="ARBA" id="ARBA00022723"/>
    </source>
</evidence>
<protein>
    <recommendedName>
        <fullName evidence="5">Aminopeptidase N</fullName>
        <ecNumber evidence="4">3.4.11.2</ecNumber>
    </recommendedName>
</protein>
<dbReference type="CDD" id="cd09603">
    <property type="entry name" value="M1_APN_like"/>
    <property type="match status" value="1"/>
</dbReference>
<evidence type="ECO:0000256" key="9">
    <source>
        <dbReference type="ARBA" id="ARBA00022801"/>
    </source>
</evidence>
<feature type="domain" description="Peptidase M1 membrane alanine aminopeptidase" evidence="13">
    <location>
        <begin position="250"/>
        <end position="448"/>
    </location>
</feature>
<evidence type="ECO:0000256" key="3">
    <source>
        <dbReference type="ARBA" id="ARBA00010136"/>
    </source>
</evidence>
<dbReference type="Pfam" id="PF17900">
    <property type="entry name" value="Peptidase_M1_N"/>
    <property type="match status" value="1"/>
</dbReference>
<dbReference type="EMBL" id="CP080429">
    <property type="protein sequence ID" value="QYJ67663.1"/>
    <property type="molecule type" value="Genomic_DNA"/>
</dbReference>
<dbReference type="InterPro" id="IPR014782">
    <property type="entry name" value="Peptidase_M1_dom"/>
</dbReference>
<dbReference type="InterPro" id="IPR027268">
    <property type="entry name" value="Peptidase_M4/M1_CTD_sf"/>
</dbReference>
<dbReference type="PANTHER" id="PTHR11533">
    <property type="entry name" value="PROTEASE M1 ZINC METALLOPROTEASE"/>
    <property type="match status" value="1"/>
</dbReference>
<evidence type="ECO:0000256" key="11">
    <source>
        <dbReference type="ARBA" id="ARBA00023049"/>
    </source>
</evidence>
<feature type="chain" id="PRO_5046641629" description="Aminopeptidase N" evidence="12">
    <location>
        <begin position="19"/>
        <end position="710"/>
    </location>
</feature>
<dbReference type="EC" id="3.4.11.2" evidence="4"/>
<accession>A0ABX8V8Z5</accession>
<evidence type="ECO:0000256" key="6">
    <source>
        <dbReference type="ARBA" id="ARBA00022438"/>
    </source>
</evidence>
<comment type="cofactor">
    <cofactor evidence="2">
        <name>Zn(2+)</name>
        <dbReference type="ChEBI" id="CHEBI:29105"/>
    </cofactor>
</comment>
<evidence type="ECO:0000256" key="4">
    <source>
        <dbReference type="ARBA" id="ARBA00012564"/>
    </source>
</evidence>
<reference evidence="15 16" key="1">
    <citation type="submission" date="2021-07" db="EMBL/GenBank/DDBJ databases">
        <title>Flavobacterium WSW3-B6 sp.nov, isolated from seaweed.</title>
        <authorList>
            <person name="Muhammad N."/>
            <person name="Ho H."/>
            <person name="Lee Y.-J."/>
            <person name="Nguyen T."/>
            <person name="Ho J."/>
            <person name="Kim S.-G."/>
        </authorList>
    </citation>
    <scope>NUCLEOTIDE SEQUENCE [LARGE SCALE GENOMIC DNA]</scope>
    <source>
        <strain evidence="15 16">WSW3-B6</strain>
    </source>
</reference>
<keyword evidence="12" id="KW-0732">Signal</keyword>
<evidence type="ECO:0000259" key="13">
    <source>
        <dbReference type="Pfam" id="PF01433"/>
    </source>
</evidence>
<dbReference type="Proteomes" id="UP000825381">
    <property type="component" value="Chromosome"/>
</dbReference>
<name>A0ABX8V8Z5_9FLAO</name>
<keyword evidence="16" id="KW-1185">Reference proteome</keyword>
<feature type="signal peptide" evidence="12">
    <location>
        <begin position="1"/>
        <end position="18"/>
    </location>
</feature>
<organism evidence="15 16">
    <name type="scientific">Flavobacterium litorale</name>
    <dbReference type="NCBI Taxonomy" id="2856519"/>
    <lineage>
        <taxon>Bacteria</taxon>
        <taxon>Pseudomonadati</taxon>
        <taxon>Bacteroidota</taxon>
        <taxon>Flavobacteriia</taxon>
        <taxon>Flavobacteriales</taxon>
        <taxon>Flavobacteriaceae</taxon>
        <taxon>Flavobacterium</taxon>
    </lineage>
</organism>
<sequence length="710" mass="82214">MKLYIFLFSLFATIFSFAQQTQKVDFKTCNATIRFDVPQKKVMGEVTYSFDVLDRKTDTIYIDARNMQFTEVKINGKKAGWTNSASALKLYKGYKKGTNTVTFKYTAQPRKALYFIELGTANSFSTAAENNEDTSNKELQIWTQGQGKYTSHWLPSFDDMNEKVIFNLSVNFDNEYTILANGEHQHTVELHKNGSKTVSYSMDKPMSSYLVMLAIGKFKKQTAVTASGTPMEFYYRPEDSAKVAATYRYSKQMFDFFEEEIGVSYPWGVYRQIPVFDFLYAGMENTTSTIFSQDFVVDNIGFNDRTYINVNAHELAHQWFGDLVTAQSGKHHWLQEGFATYYALLAEKEIFGDDYFNYELYQMAERLQRVAKTDTIPILNEKASSLTFYQKGAWALHVLREGVGYEAFQTAVENYLEKYAFKNVVTDDFLSEINKVSDYDTASFKKRWLQKGGFEVQEAITLLSKNQFIQLYFKLGELQDKRFEEKKPIFKQIVQSDMFYPAKEEVLLQMAELPFTDKAELIRLAMATNNIKVRQAVARTVTTFPDDFYEEYKTLLQDESYINREIALNVLYTNFPDKRAELLDASDKWVGFNDKSLRILWLTLAYATPDYREAQKSDIYAELQQYASPRYQSSVRQNALANLLYINKPDPVVWANLVNATLHHKWQFAKFGRESIRGLLKREGYRAFFEGIMSGLPEAEQNKLQSLLAE</sequence>
<keyword evidence="11" id="KW-0482">Metalloprotease</keyword>
<comment type="similarity">
    <text evidence="3">Belongs to the peptidase M1 family.</text>
</comment>
<dbReference type="SUPFAM" id="SSF55486">
    <property type="entry name" value="Metalloproteases ('zincins'), catalytic domain"/>
    <property type="match status" value="1"/>
</dbReference>